<protein>
    <submittedName>
        <fullName evidence="8">Outer membrane protein</fullName>
    </submittedName>
</protein>
<name>A0A8H9M8S4_9BURK</name>
<dbReference type="Proteomes" id="UP000608923">
    <property type="component" value="Unassembled WGS sequence"/>
</dbReference>
<evidence type="ECO:0000256" key="7">
    <source>
        <dbReference type="ARBA" id="ARBA00023237"/>
    </source>
</evidence>
<evidence type="ECO:0000256" key="6">
    <source>
        <dbReference type="ARBA" id="ARBA00023136"/>
    </source>
</evidence>
<keyword evidence="7" id="KW-0998">Cell outer membrane</keyword>
<dbReference type="GO" id="GO:0009279">
    <property type="term" value="C:cell outer membrane"/>
    <property type="evidence" value="ECO:0007669"/>
    <property type="project" value="UniProtKB-SubCell"/>
</dbReference>
<sequence length="511" mass="56700">MRCNDGVMTSVVERCKDLTEADVRGKKTLTVSSLLTALLLAQPALAQENSLSFKDSIERAIMSNPELGARFQDFQSALEGQNVGRGALMPEINAQGWVGKEWRGSTSGAPSTNWSRNGYSLQLRQLIFDGFSSINQVRQLGYEKLATYYELLASVDSLALEAANAHIDVLRYREMEKLARENYGMHMNILGQIQERSASGVGRGVDLEQAYGRQSLAQSNMMTESGNLNDVLQRYRRIVGVAAPEVMQVAPSLSESIPASTTDFLPSLRTSPMILAKQALYQAAESGKHVAQGRMSPTLEFRAATGKDKTDPPGSAYRDSQSSNVQLMLSYNLFRGGADAARIRQTTAQQYAARDVRDYTCRNVQQDLAVAWNNIERLRAQLPFLKQHELATSKVRVAYMQQFQIGQRSLLDLLDTENELFDARRSLANATYDLQQAEYRWLTLSHRLVSAVGLSQPYSEQPEEASKLDFPEEAFKACMMPVPDTSNLTPVAVDYRDGMAPPVLREKAAGL</sequence>
<accession>A0A8H9M8S4</accession>
<dbReference type="SUPFAM" id="SSF56954">
    <property type="entry name" value="Outer membrane efflux proteins (OEP)"/>
    <property type="match status" value="1"/>
</dbReference>
<evidence type="ECO:0000256" key="3">
    <source>
        <dbReference type="ARBA" id="ARBA00022448"/>
    </source>
</evidence>
<dbReference type="GO" id="GO:0015288">
    <property type="term" value="F:porin activity"/>
    <property type="evidence" value="ECO:0007669"/>
    <property type="project" value="TreeGrafter"/>
</dbReference>
<reference evidence="9" key="1">
    <citation type="journal article" date="2019" name="Int. J. Syst. Evol. Microbiol.">
        <title>The Global Catalogue of Microorganisms (GCM) 10K type strain sequencing project: providing services to taxonomists for standard genome sequencing and annotation.</title>
        <authorList>
            <consortium name="The Broad Institute Genomics Platform"/>
            <consortium name="The Broad Institute Genome Sequencing Center for Infectious Disease"/>
            <person name="Wu L."/>
            <person name="Ma J."/>
        </authorList>
    </citation>
    <scope>NUCLEOTIDE SEQUENCE [LARGE SCALE GENOMIC DNA]</scope>
    <source>
        <strain evidence="9">KCTC 42083</strain>
    </source>
</reference>
<evidence type="ECO:0000313" key="9">
    <source>
        <dbReference type="Proteomes" id="UP000608923"/>
    </source>
</evidence>
<dbReference type="InterPro" id="IPR051906">
    <property type="entry name" value="TolC-like"/>
</dbReference>
<dbReference type="NCBIfam" id="TIGR01844">
    <property type="entry name" value="type_I_sec_TolC"/>
    <property type="match status" value="1"/>
</dbReference>
<keyword evidence="6" id="KW-0472">Membrane</keyword>
<evidence type="ECO:0000256" key="2">
    <source>
        <dbReference type="ARBA" id="ARBA00007613"/>
    </source>
</evidence>
<dbReference type="PANTHER" id="PTHR30026">
    <property type="entry name" value="OUTER MEMBRANE PROTEIN TOLC"/>
    <property type="match status" value="1"/>
</dbReference>
<dbReference type="AlphaFoldDB" id="A0A8H9M8S4"/>
<comment type="subcellular location">
    <subcellularLocation>
        <location evidence="1">Cell outer membrane</location>
    </subcellularLocation>
</comment>
<gene>
    <name evidence="8" type="ORF">GCM10010096_30750</name>
</gene>
<dbReference type="GO" id="GO:1990281">
    <property type="term" value="C:efflux pump complex"/>
    <property type="evidence" value="ECO:0007669"/>
    <property type="project" value="TreeGrafter"/>
</dbReference>
<dbReference type="GO" id="GO:0015562">
    <property type="term" value="F:efflux transmembrane transporter activity"/>
    <property type="evidence" value="ECO:0007669"/>
    <property type="project" value="InterPro"/>
</dbReference>
<keyword evidence="5" id="KW-0812">Transmembrane</keyword>
<evidence type="ECO:0000256" key="5">
    <source>
        <dbReference type="ARBA" id="ARBA00022692"/>
    </source>
</evidence>
<organism evidence="8 9">
    <name type="scientific">Alcaligenes pakistanensis</name>
    <dbReference type="NCBI Taxonomy" id="1482717"/>
    <lineage>
        <taxon>Bacteria</taxon>
        <taxon>Pseudomonadati</taxon>
        <taxon>Pseudomonadota</taxon>
        <taxon>Betaproteobacteria</taxon>
        <taxon>Burkholderiales</taxon>
        <taxon>Alcaligenaceae</taxon>
        <taxon>Alcaligenes</taxon>
    </lineage>
</organism>
<evidence type="ECO:0000313" key="8">
    <source>
        <dbReference type="EMBL" id="GHC55841.1"/>
    </source>
</evidence>
<comment type="similarity">
    <text evidence="2">Belongs to the outer membrane factor (OMF) (TC 1.B.17) family.</text>
</comment>
<dbReference type="InterPro" id="IPR010130">
    <property type="entry name" value="T1SS_OMP_TolC"/>
</dbReference>
<comment type="caution">
    <text evidence="8">The sequence shown here is derived from an EMBL/GenBank/DDBJ whole genome shotgun (WGS) entry which is preliminary data.</text>
</comment>
<evidence type="ECO:0000256" key="4">
    <source>
        <dbReference type="ARBA" id="ARBA00022452"/>
    </source>
</evidence>
<dbReference type="InterPro" id="IPR003423">
    <property type="entry name" value="OMP_efflux"/>
</dbReference>
<dbReference type="PANTHER" id="PTHR30026:SF22">
    <property type="entry name" value="OUTER MEMBRANE EFFLUX PROTEIN"/>
    <property type="match status" value="1"/>
</dbReference>
<evidence type="ECO:0000256" key="1">
    <source>
        <dbReference type="ARBA" id="ARBA00004442"/>
    </source>
</evidence>
<dbReference type="Pfam" id="PF02321">
    <property type="entry name" value="OEP"/>
    <property type="match status" value="2"/>
</dbReference>
<dbReference type="Gene3D" id="1.20.1600.10">
    <property type="entry name" value="Outer membrane efflux proteins (OEP)"/>
    <property type="match status" value="1"/>
</dbReference>
<dbReference type="EMBL" id="BMZN01000005">
    <property type="protein sequence ID" value="GHC55841.1"/>
    <property type="molecule type" value="Genomic_DNA"/>
</dbReference>
<keyword evidence="9" id="KW-1185">Reference proteome</keyword>
<keyword evidence="3" id="KW-0813">Transport</keyword>
<keyword evidence="4" id="KW-1134">Transmembrane beta strand</keyword>
<proteinExistence type="inferred from homology"/>